<feature type="region of interest" description="Disordered" evidence="1">
    <location>
        <begin position="401"/>
        <end position="438"/>
    </location>
</feature>
<feature type="compositionally biased region" description="Low complexity" evidence="1">
    <location>
        <begin position="130"/>
        <end position="147"/>
    </location>
</feature>
<sequence length="1082" mass="122956">MGMGHDVEVEVMGSRPTDEEENENAAAAAAAVDSNNSDSNHRTKPIVGCDCPNRCQPFQFLPMYQGIMITLHRQQQQQQQQHHHRVDMDNAAGNTTVNRSHAASNEINDDATIPNNALLRSSSTSDHHPPTTTTTTTTTTSTTTSTTFPRLEIYPQKDANLIQFHPNIYIPEVLLEYPDHLIKYGGGGSGVTVFGGYHPLLGSLVMKHGGHTDLIELVSLAKIEREMSVRSNWKIDRLKKKLDWQHKQQQQKQQPQQQQQQQQEYPHHERRSTTRMMDLRDRFSAAHFLKPSSPVASISSHSRSSSTSHQYHHHQQQQLPNGNNNMQKKDDRKSIFNQLKAAHLFMPSTSSMSTSSHSPTSSFHHHQHLQNDNIITVQEEEKSRKSKSTFFSSLTAAHFLKPSSSSAASSRSPSRHSQAQVKDDFHHQQQQQQQHQQRERIEEEIQAIQQALEDMKRRVPSFRMIYISPMHVRERAEELKHRSFASSSSMMMKSMSSVPGQPLMTLKLSSVTEENSDATASAVAASQRGSLDGTMSLKEKEVLISTSSLPQSSGVVTGVGTKLTESNTSMPSMGRKLHLFGSPLTKNSSIHVQHDHVDLCFGGNFQFINDDDGNVDEKKRDLEQKHTTGSDGRDGYASLMAFVDHLREHQEMNEWKITLAQQKIGSSISSNDDDNSQSTSKTASYLLAKGMLHGPLLHHLIDSEIQVIRNLQLLTMPEELNAVEKVRAEYEEIVACQQNENCKVSATKVSKLANNFVGKAIYKNFDPVKGRFVMLRQFGIDLRNDNIHLNPKEVVPAKHLENLFCHLNLEQRTDSVNDVDGCRRDGSQEVISGHQLMDSTFDMNYNYSDHCLGYRYAISPDQNDPIFASGLDQWQSLLELSISMKHPNATQRIWTCGLTDGGLHNMFLSEDYMWLFDLGEPCLEPIPAFLTKFLMSFFHTLGMEEDENGDWIVRFEQNDSGKLRLTQQTKEMLPTVMRAFNTTLDRLINELFGGEEEIRILLLRYVVTQLISDCAFCIEKWRIKGGGDELRSEHQNNIEKWLWRALWDVYASEEIRRRYLTRLLFRRQAESRDLSMIDLEAL</sequence>
<organism evidence="2 3">
    <name type="scientific">Discostella pseudostelligera</name>
    <dbReference type="NCBI Taxonomy" id="259834"/>
    <lineage>
        <taxon>Eukaryota</taxon>
        <taxon>Sar</taxon>
        <taxon>Stramenopiles</taxon>
        <taxon>Ochrophyta</taxon>
        <taxon>Bacillariophyta</taxon>
        <taxon>Coscinodiscophyceae</taxon>
        <taxon>Thalassiosirophycidae</taxon>
        <taxon>Stephanodiscales</taxon>
        <taxon>Stephanodiscaceae</taxon>
        <taxon>Discostella</taxon>
    </lineage>
</organism>
<reference evidence="2 3" key="1">
    <citation type="submission" date="2024-10" db="EMBL/GenBank/DDBJ databases">
        <title>Updated reference genomes for cyclostephanoid diatoms.</title>
        <authorList>
            <person name="Roberts W.R."/>
            <person name="Alverson A.J."/>
        </authorList>
    </citation>
    <scope>NUCLEOTIDE SEQUENCE [LARGE SCALE GENOMIC DNA]</scope>
    <source>
        <strain evidence="2 3">AJA232-27</strain>
    </source>
</reference>
<feature type="region of interest" description="Disordered" evidence="1">
    <location>
        <begin position="244"/>
        <end position="272"/>
    </location>
</feature>
<gene>
    <name evidence="2" type="ORF">ACHAWU_004137</name>
</gene>
<dbReference type="AlphaFoldDB" id="A0ABD3MR42"/>
<feature type="region of interest" description="Disordered" evidence="1">
    <location>
        <begin position="348"/>
        <end position="367"/>
    </location>
</feature>
<proteinExistence type="predicted"/>
<feature type="compositionally biased region" description="Low complexity" evidence="1">
    <location>
        <begin position="24"/>
        <end position="38"/>
    </location>
</feature>
<keyword evidence="3" id="KW-1185">Reference proteome</keyword>
<feature type="compositionally biased region" description="Low complexity" evidence="1">
    <location>
        <begin position="402"/>
        <end position="412"/>
    </location>
</feature>
<dbReference type="InterPro" id="IPR051647">
    <property type="entry name" value="Mediator_comp_sub12"/>
</dbReference>
<feature type="compositionally biased region" description="Low complexity" evidence="1">
    <location>
        <begin position="247"/>
        <end position="263"/>
    </location>
</feature>
<feature type="compositionally biased region" description="Low complexity" evidence="1">
    <location>
        <begin position="292"/>
        <end position="309"/>
    </location>
</feature>
<feature type="region of interest" description="Disordered" evidence="1">
    <location>
        <begin position="1"/>
        <end position="40"/>
    </location>
</feature>
<dbReference type="PANTHER" id="PTHR46007:SF12">
    <property type="entry name" value="C2H2-TYPE DOMAIN-CONTAINING PROTEIN-RELATED"/>
    <property type="match status" value="1"/>
</dbReference>
<evidence type="ECO:0000256" key="1">
    <source>
        <dbReference type="SAM" id="MobiDB-lite"/>
    </source>
</evidence>
<evidence type="ECO:0000313" key="2">
    <source>
        <dbReference type="EMBL" id="KAL3766137.1"/>
    </source>
</evidence>
<dbReference type="PANTHER" id="PTHR46007">
    <property type="entry name" value="MEDIATOR OF RNA POLYMERASE II TRANSCRIPTION SUBUNIT 12"/>
    <property type="match status" value="1"/>
</dbReference>
<feature type="region of interest" description="Disordered" evidence="1">
    <location>
        <begin position="290"/>
        <end position="329"/>
    </location>
</feature>
<evidence type="ECO:0000313" key="3">
    <source>
        <dbReference type="Proteomes" id="UP001530293"/>
    </source>
</evidence>
<dbReference type="EMBL" id="JALLBG020000088">
    <property type="protein sequence ID" value="KAL3766137.1"/>
    <property type="molecule type" value="Genomic_DNA"/>
</dbReference>
<comment type="caution">
    <text evidence="2">The sequence shown here is derived from an EMBL/GenBank/DDBJ whole genome shotgun (WGS) entry which is preliminary data.</text>
</comment>
<protein>
    <submittedName>
        <fullName evidence="2">Uncharacterized protein</fullName>
    </submittedName>
</protein>
<feature type="region of interest" description="Disordered" evidence="1">
    <location>
        <begin position="104"/>
        <end position="147"/>
    </location>
</feature>
<dbReference type="Proteomes" id="UP001530293">
    <property type="component" value="Unassembled WGS sequence"/>
</dbReference>
<feature type="compositionally biased region" description="Low complexity" evidence="1">
    <location>
        <begin position="348"/>
        <end position="362"/>
    </location>
</feature>
<name>A0ABD3MR42_9STRA</name>
<accession>A0ABD3MR42</accession>